<feature type="chain" id="PRO_5022674238" evidence="2">
    <location>
        <begin position="22"/>
        <end position="202"/>
    </location>
</feature>
<dbReference type="Proteomes" id="UP000322644">
    <property type="component" value="Chromosome"/>
</dbReference>
<keyword evidence="1 2" id="KW-0732">Signal</keyword>
<organism evidence="4 5">
    <name type="scientific">Arcobacter porcinus</name>
    <dbReference type="NCBI Taxonomy" id="1935204"/>
    <lineage>
        <taxon>Bacteria</taxon>
        <taxon>Pseudomonadati</taxon>
        <taxon>Campylobacterota</taxon>
        <taxon>Epsilonproteobacteria</taxon>
        <taxon>Campylobacterales</taxon>
        <taxon>Arcobacteraceae</taxon>
        <taxon>Arcobacter</taxon>
    </lineage>
</organism>
<evidence type="ECO:0000313" key="4">
    <source>
        <dbReference type="EMBL" id="QEP39829.1"/>
    </source>
</evidence>
<evidence type="ECO:0000256" key="1">
    <source>
        <dbReference type="ARBA" id="ARBA00022729"/>
    </source>
</evidence>
<dbReference type="InterPro" id="IPR027385">
    <property type="entry name" value="Beta-barrel_OMP"/>
</dbReference>
<feature type="domain" description="Outer membrane protein beta-barrel" evidence="3">
    <location>
        <begin position="10"/>
        <end position="202"/>
    </location>
</feature>
<dbReference type="SUPFAM" id="SSF56925">
    <property type="entry name" value="OMPA-like"/>
    <property type="match status" value="1"/>
</dbReference>
<evidence type="ECO:0000313" key="5">
    <source>
        <dbReference type="Proteomes" id="UP000322644"/>
    </source>
</evidence>
<sequence>MKKLITGGALASALLVSSASADSKWYAGIEVGSASNTTELDKNGSKTDTDNNYKDFKFVIGKGTGNDWYTQLYLSSITYDKKPWFSDDDKATEIGLEVMKQFKVHEKVYPFIKFGVGFTSMDTDPNQNFSESSILAVSATIGAGVDFKATENISILAGLDYNRKSWQDVEVRYNSGTWLSKTETWKTSDSATRFYFGANYRF</sequence>
<reference evidence="4 5" key="1">
    <citation type="submission" date="2019-09" db="EMBL/GenBank/DDBJ databases">
        <title>Complete genome sequencing of four Arcobacter species reveals a diverse suite of mobile elements.</title>
        <authorList>
            <person name="Miller W.G."/>
            <person name="Yee E."/>
            <person name="Bono J.L."/>
        </authorList>
    </citation>
    <scope>NUCLEOTIDE SEQUENCE [LARGE SCALE GENOMIC DNA]</scope>
    <source>
        <strain evidence="4 5">CCUG 56899</strain>
    </source>
</reference>
<reference evidence="4 5" key="2">
    <citation type="submission" date="2019-09" db="EMBL/GenBank/DDBJ databases">
        <title>Taxonomic note: a critical rebuttal of the proposed division of the genus Arcobacter into six genera, emended descriptions of Arcobacter anaerophilus and the genus Arcobacter, and an assessment of genus-level boundaries for Epsilonproteobacteria using in silico genomic comparator tools.</title>
        <authorList>
            <person name="On S.L.W."/>
            <person name="Miller W.G."/>
            <person name="Biggs P."/>
            <person name="Cornelius A."/>
            <person name="Vandamme P."/>
        </authorList>
    </citation>
    <scope>NUCLEOTIDE SEQUENCE [LARGE SCALE GENOMIC DNA]</scope>
    <source>
        <strain evidence="4 5">CCUG 56899</strain>
    </source>
</reference>
<proteinExistence type="predicted"/>
<gene>
    <name evidence="4" type="ORF">APORC_0190</name>
</gene>
<protein>
    <submittedName>
        <fullName evidence="4">Porin family protein</fullName>
    </submittedName>
</protein>
<dbReference type="EMBL" id="CP036246">
    <property type="protein sequence ID" value="QEP39829.1"/>
    <property type="molecule type" value="Genomic_DNA"/>
</dbReference>
<dbReference type="Pfam" id="PF13505">
    <property type="entry name" value="OMP_b-brl"/>
    <property type="match status" value="1"/>
</dbReference>
<accession>A0A5C2HAK9</accession>
<evidence type="ECO:0000259" key="3">
    <source>
        <dbReference type="Pfam" id="PF13505"/>
    </source>
</evidence>
<name>A0A5C2HAK9_9BACT</name>
<dbReference type="RefSeq" id="WP_066386133.1">
    <property type="nucleotide sequence ID" value="NZ_CP036246.2"/>
</dbReference>
<dbReference type="KEGG" id="apoc:APORC_0190"/>
<evidence type="ECO:0000256" key="2">
    <source>
        <dbReference type="SAM" id="SignalP"/>
    </source>
</evidence>
<dbReference type="InterPro" id="IPR011250">
    <property type="entry name" value="OMP/PagP_B-barrel"/>
</dbReference>
<dbReference type="AlphaFoldDB" id="A0A5C2HAK9"/>
<feature type="signal peptide" evidence="2">
    <location>
        <begin position="1"/>
        <end position="21"/>
    </location>
</feature>
<dbReference type="Gene3D" id="2.40.160.20">
    <property type="match status" value="1"/>
</dbReference>